<protein>
    <submittedName>
        <fullName evidence="2">Uncharacterized protein</fullName>
    </submittedName>
</protein>
<gene>
    <name evidence="2" type="ORF">DDV96_01305</name>
</gene>
<evidence type="ECO:0000256" key="1">
    <source>
        <dbReference type="SAM" id="SignalP"/>
    </source>
</evidence>
<dbReference type="OrthoDB" id="668160at2"/>
<dbReference type="Gene3D" id="3.10.450.360">
    <property type="match status" value="1"/>
</dbReference>
<dbReference type="SUPFAM" id="SSF160574">
    <property type="entry name" value="BT0923-like"/>
    <property type="match status" value="1"/>
</dbReference>
<dbReference type="RefSeq" id="WP_116692928.1">
    <property type="nucleotide sequence ID" value="NZ_QEHR01000001.1"/>
</dbReference>
<feature type="signal peptide" evidence="1">
    <location>
        <begin position="1"/>
        <end position="19"/>
    </location>
</feature>
<evidence type="ECO:0000313" key="2">
    <source>
        <dbReference type="EMBL" id="PVW17181.1"/>
    </source>
</evidence>
<keyword evidence="1" id="KW-0732">Signal</keyword>
<name>A0A2U0I7U5_9FLAO</name>
<sequence length="182" mass="20475">MKTLIISAILCLSATILSAQEIMLDATELTYVPLSKSISQKGENLTYKVQERFNGQFAENPIAFMNAHFNIHKVIAASANKNFDTYLVTFKSNNGYLQADFDNEGKLLKTYQKFKDVVLPLALRQQMHETYKGWTLVKTKYAAKTKGDLLVKATYRAKLKNGNERQNLKFDAVDQGIGVAVN</sequence>
<proteinExistence type="predicted"/>
<organism evidence="2 3">
    <name type="scientific">Marixanthomonas spongiae</name>
    <dbReference type="NCBI Taxonomy" id="2174845"/>
    <lineage>
        <taxon>Bacteria</taxon>
        <taxon>Pseudomonadati</taxon>
        <taxon>Bacteroidota</taxon>
        <taxon>Flavobacteriia</taxon>
        <taxon>Flavobacteriales</taxon>
        <taxon>Flavobacteriaceae</taxon>
        <taxon>Marixanthomonas</taxon>
    </lineage>
</organism>
<dbReference type="AlphaFoldDB" id="A0A2U0I7U5"/>
<accession>A0A2U0I7U5</accession>
<reference evidence="2 3" key="1">
    <citation type="submission" date="2018-04" db="EMBL/GenBank/DDBJ databases">
        <title>Marixanthomonas spongiae HN-E44 sp. nov., isolated from a marine sponge.</title>
        <authorList>
            <person name="Luo L."/>
            <person name="Zhuang L."/>
        </authorList>
    </citation>
    <scope>NUCLEOTIDE SEQUENCE [LARGE SCALE GENOMIC DNA]</scope>
    <source>
        <strain evidence="2 3">HN-E44</strain>
    </source>
</reference>
<dbReference type="EMBL" id="QEHR01000001">
    <property type="protein sequence ID" value="PVW17181.1"/>
    <property type="molecule type" value="Genomic_DNA"/>
</dbReference>
<feature type="chain" id="PRO_5015408525" evidence="1">
    <location>
        <begin position="20"/>
        <end position="182"/>
    </location>
</feature>
<evidence type="ECO:0000313" key="3">
    <source>
        <dbReference type="Proteomes" id="UP000245962"/>
    </source>
</evidence>
<keyword evidence="3" id="KW-1185">Reference proteome</keyword>
<dbReference type="Proteomes" id="UP000245962">
    <property type="component" value="Unassembled WGS sequence"/>
</dbReference>
<comment type="caution">
    <text evidence="2">The sequence shown here is derived from an EMBL/GenBank/DDBJ whole genome shotgun (WGS) entry which is preliminary data.</text>
</comment>